<reference evidence="4" key="1">
    <citation type="submission" date="2016-10" db="EMBL/GenBank/DDBJ databases">
        <authorList>
            <person name="Varghese N."/>
            <person name="Submissions S."/>
        </authorList>
    </citation>
    <scope>NUCLEOTIDE SEQUENCE [LARGE SCALE GENOMIC DNA]</scope>
    <source>
        <strain evidence="4">DSM 44544</strain>
    </source>
</reference>
<organism evidence="3 4">
    <name type="scientific">Amycolatopsis tolypomycina</name>
    <dbReference type="NCBI Taxonomy" id="208445"/>
    <lineage>
        <taxon>Bacteria</taxon>
        <taxon>Bacillati</taxon>
        <taxon>Actinomycetota</taxon>
        <taxon>Actinomycetes</taxon>
        <taxon>Pseudonocardiales</taxon>
        <taxon>Pseudonocardiaceae</taxon>
        <taxon>Amycolatopsis</taxon>
    </lineage>
</organism>
<evidence type="ECO:0000256" key="2">
    <source>
        <dbReference type="SAM" id="Phobius"/>
    </source>
</evidence>
<dbReference type="AlphaFoldDB" id="A0A1H4Z499"/>
<sequence length="224" mass="23373">MVGAHFTPGPSDTAPLGAVPPQPRPPVPGPPARDTRSLLLKGAGLVAIAVVSGLLWFLIRHDSAPDEPVAQPPAQNTGQFKFTLVSGPARTTDCAEKSYGKTKDFFEDTPCQSLVRALYTTESGGAKALVSVALVGMPDSTAAKALKELTEQDGTGNVTDLVKDKTFAGTGTPSVSGKDAAYSSKVDGTNTTIVLADFYAKHKDKALIERIADDALRLSADLHS</sequence>
<evidence type="ECO:0000313" key="4">
    <source>
        <dbReference type="Proteomes" id="UP000199622"/>
    </source>
</evidence>
<name>A0A1H4Z499_9PSEU</name>
<feature type="transmembrane region" description="Helical" evidence="2">
    <location>
        <begin position="38"/>
        <end position="59"/>
    </location>
</feature>
<proteinExistence type="predicted"/>
<dbReference type="STRING" id="208445.SAMN04489727_7084"/>
<keyword evidence="4" id="KW-1185">Reference proteome</keyword>
<dbReference type="EMBL" id="FNSO01000004">
    <property type="protein sequence ID" value="SED25049.1"/>
    <property type="molecule type" value="Genomic_DNA"/>
</dbReference>
<keyword evidence="2" id="KW-0472">Membrane</keyword>
<feature type="region of interest" description="Disordered" evidence="1">
    <location>
        <begin position="1"/>
        <end position="35"/>
    </location>
</feature>
<evidence type="ECO:0000256" key="1">
    <source>
        <dbReference type="SAM" id="MobiDB-lite"/>
    </source>
</evidence>
<feature type="compositionally biased region" description="Pro residues" evidence="1">
    <location>
        <begin position="18"/>
        <end position="31"/>
    </location>
</feature>
<protein>
    <submittedName>
        <fullName evidence="3">Uncharacterized protein</fullName>
    </submittedName>
</protein>
<accession>A0A1H4Z499</accession>
<keyword evidence="2" id="KW-1133">Transmembrane helix</keyword>
<evidence type="ECO:0000313" key="3">
    <source>
        <dbReference type="EMBL" id="SED25049.1"/>
    </source>
</evidence>
<dbReference type="Proteomes" id="UP000199622">
    <property type="component" value="Unassembled WGS sequence"/>
</dbReference>
<gene>
    <name evidence="3" type="ORF">SAMN04489727_7084</name>
</gene>
<keyword evidence="2" id="KW-0812">Transmembrane</keyword>